<accession>A0A9N9PWJ6</accession>
<gene>
    <name evidence="4" type="ORF">HYALB_00001491</name>
</gene>
<dbReference type="Pfam" id="PF24357">
    <property type="entry name" value="TMD0_ABC"/>
    <property type="match status" value="1"/>
</dbReference>
<evidence type="ECO:0000256" key="1">
    <source>
        <dbReference type="ARBA" id="ARBA00004141"/>
    </source>
</evidence>
<dbReference type="EMBL" id="CAJVRM010000002">
    <property type="protein sequence ID" value="CAG8970710.1"/>
    <property type="molecule type" value="Genomic_DNA"/>
</dbReference>
<dbReference type="AlphaFoldDB" id="A0A9N9PWJ6"/>
<comment type="subcellular location">
    <subcellularLocation>
        <location evidence="1">Membrane</location>
        <topology evidence="1">Multi-pass membrane protein</topology>
    </subcellularLocation>
</comment>
<feature type="domain" description="ABC transporter TMD0" evidence="3">
    <location>
        <begin position="39"/>
        <end position="106"/>
    </location>
</feature>
<keyword evidence="2" id="KW-0472">Membrane</keyword>
<organism evidence="4 5">
    <name type="scientific">Hymenoscyphus albidus</name>
    <dbReference type="NCBI Taxonomy" id="595503"/>
    <lineage>
        <taxon>Eukaryota</taxon>
        <taxon>Fungi</taxon>
        <taxon>Dikarya</taxon>
        <taxon>Ascomycota</taxon>
        <taxon>Pezizomycotina</taxon>
        <taxon>Leotiomycetes</taxon>
        <taxon>Helotiales</taxon>
        <taxon>Helotiaceae</taxon>
        <taxon>Hymenoscyphus</taxon>
    </lineage>
</organism>
<reference evidence="4" key="1">
    <citation type="submission" date="2021-07" db="EMBL/GenBank/DDBJ databases">
        <authorList>
            <person name="Durling M."/>
        </authorList>
    </citation>
    <scope>NUCLEOTIDE SEQUENCE</scope>
</reference>
<keyword evidence="2" id="KW-1133">Transmembrane helix</keyword>
<evidence type="ECO:0000313" key="4">
    <source>
        <dbReference type="EMBL" id="CAG8970710.1"/>
    </source>
</evidence>
<dbReference type="GO" id="GO:0016020">
    <property type="term" value="C:membrane"/>
    <property type="evidence" value="ECO:0007669"/>
    <property type="project" value="UniProtKB-SubCell"/>
</dbReference>
<protein>
    <recommendedName>
        <fullName evidence="3">ABC transporter TMD0 domain-containing protein</fullName>
    </recommendedName>
</protein>
<evidence type="ECO:0000259" key="3">
    <source>
        <dbReference type="Pfam" id="PF24357"/>
    </source>
</evidence>
<feature type="transmembrane region" description="Helical" evidence="2">
    <location>
        <begin position="65"/>
        <end position="86"/>
    </location>
</feature>
<evidence type="ECO:0000313" key="5">
    <source>
        <dbReference type="Proteomes" id="UP000701801"/>
    </source>
</evidence>
<evidence type="ECO:0000256" key="2">
    <source>
        <dbReference type="SAM" id="Phobius"/>
    </source>
</evidence>
<dbReference type="InterPro" id="IPR056227">
    <property type="entry name" value="TMD0_ABC"/>
</dbReference>
<keyword evidence="5" id="KW-1185">Reference proteome</keyword>
<keyword evidence="2" id="KW-0812">Transmembrane</keyword>
<dbReference type="Proteomes" id="UP000701801">
    <property type="component" value="Unassembled WGS sequence"/>
</dbReference>
<comment type="caution">
    <text evidence="4">The sequence shown here is derived from an EMBL/GenBank/DDBJ whole genome shotgun (WGS) entry which is preliminary data.</text>
</comment>
<name>A0A9N9PWJ6_9HELO</name>
<sequence>MGGMAQKPLLSTGSFTGFHSELASDIGATYLSAESVRRQSFCGNKEGWGPLSQTRYDFTPCFMDVWVASVAVFGILGGAIAVWWLLRKKKSFMVGKDWHFWTKQLYGTTLAC</sequence>
<proteinExistence type="predicted"/>
<dbReference type="OrthoDB" id="6500128at2759"/>